<evidence type="ECO:0000313" key="3">
    <source>
        <dbReference type="Proteomes" id="UP000317650"/>
    </source>
</evidence>
<proteinExistence type="predicted"/>
<organism evidence="2 3">
    <name type="scientific">Musa balbisiana</name>
    <name type="common">Banana</name>
    <dbReference type="NCBI Taxonomy" id="52838"/>
    <lineage>
        <taxon>Eukaryota</taxon>
        <taxon>Viridiplantae</taxon>
        <taxon>Streptophyta</taxon>
        <taxon>Embryophyta</taxon>
        <taxon>Tracheophyta</taxon>
        <taxon>Spermatophyta</taxon>
        <taxon>Magnoliopsida</taxon>
        <taxon>Liliopsida</taxon>
        <taxon>Zingiberales</taxon>
        <taxon>Musaceae</taxon>
        <taxon>Musa</taxon>
    </lineage>
</organism>
<feature type="region of interest" description="Disordered" evidence="1">
    <location>
        <begin position="1"/>
        <end position="28"/>
    </location>
</feature>
<dbReference type="Proteomes" id="UP000317650">
    <property type="component" value="Chromosome 4"/>
</dbReference>
<accession>A0A4S8KAI0</accession>
<protein>
    <submittedName>
        <fullName evidence="2">Uncharacterized protein</fullName>
    </submittedName>
</protein>
<dbReference type="AlphaFoldDB" id="A0A4S8KAI0"/>
<gene>
    <name evidence="2" type="ORF">C4D60_Mb04t08350</name>
</gene>
<dbReference type="EMBL" id="PYDT01000001">
    <property type="protein sequence ID" value="THU72082.1"/>
    <property type="molecule type" value="Genomic_DNA"/>
</dbReference>
<reference evidence="2 3" key="1">
    <citation type="journal article" date="2019" name="Nat. Plants">
        <title>Genome sequencing of Musa balbisiana reveals subgenome evolution and function divergence in polyploid bananas.</title>
        <authorList>
            <person name="Yao X."/>
        </authorList>
    </citation>
    <scope>NUCLEOTIDE SEQUENCE [LARGE SCALE GENOMIC DNA]</scope>
    <source>
        <strain evidence="3">cv. DH-PKW</strain>
        <tissue evidence="2">Leaves</tissue>
    </source>
</reference>
<sequence>MFIDGDGEGAVQEEGGIQEDWSKSGDEKGRRMALRPLSARATFSLCSGKGPDTLRILLNRAWNVVRKFSPLSIIACNIRIDIRVEMVANAEPVAQ</sequence>
<comment type="caution">
    <text evidence="2">The sequence shown here is derived from an EMBL/GenBank/DDBJ whole genome shotgun (WGS) entry which is preliminary data.</text>
</comment>
<name>A0A4S8KAI0_MUSBA</name>
<keyword evidence="3" id="KW-1185">Reference proteome</keyword>
<evidence type="ECO:0000256" key="1">
    <source>
        <dbReference type="SAM" id="MobiDB-lite"/>
    </source>
</evidence>
<evidence type="ECO:0000313" key="2">
    <source>
        <dbReference type="EMBL" id="THU72082.1"/>
    </source>
</evidence>